<keyword evidence="1" id="KW-0812">Transmembrane</keyword>
<feature type="transmembrane region" description="Helical" evidence="1">
    <location>
        <begin position="86"/>
        <end position="107"/>
    </location>
</feature>
<feature type="transmembrane region" description="Helical" evidence="1">
    <location>
        <begin position="147"/>
        <end position="168"/>
    </location>
</feature>
<comment type="caution">
    <text evidence="2">The sequence shown here is derived from an EMBL/GenBank/DDBJ whole genome shotgun (WGS) entry which is preliminary data.</text>
</comment>
<gene>
    <name evidence="2" type="primary">Necator_chrIII.g10398</name>
    <name evidence="2" type="ORF">RB195_009633</name>
</gene>
<evidence type="ECO:0000313" key="2">
    <source>
        <dbReference type="EMBL" id="KAK6741881.1"/>
    </source>
</evidence>
<proteinExistence type="predicted"/>
<keyword evidence="1" id="KW-0472">Membrane</keyword>
<name>A0ABR1CXJ8_NECAM</name>
<organism evidence="2 3">
    <name type="scientific">Necator americanus</name>
    <name type="common">Human hookworm</name>
    <dbReference type="NCBI Taxonomy" id="51031"/>
    <lineage>
        <taxon>Eukaryota</taxon>
        <taxon>Metazoa</taxon>
        <taxon>Ecdysozoa</taxon>
        <taxon>Nematoda</taxon>
        <taxon>Chromadorea</taxon>
        <taxon>Rhabditida</taxon>
        <taxon>Rhabditina</taxon>
        <taxon>Rhabditomorpha</taxon>
        <taxon>Strongyloidea</taxon>
        <taxon>Ancylostomatidae</taxon>
        <taxon>Bunostominae</taxon>
        <taxon>Necator</taxon>
    </lineage>
</organism>
<dbReference type="Proteomes" id="UP001303046">
    <property type="component" value="Unassembled WGS sequence"/>
</dbReference>
<accession>A0ABR1CXJ8</accession>
<keyword evidence="1" id="KW-1133">Transmembrane helix</keyword>
<protein>
    <recommendedName>
        <fullName evidence="4">7TM GPCR serpentine receptor class x (Srx) domain-containing protein</fullName>
    </recommendedName>
</protein>
<evidence type="ECO:0000256" key="1">
    <source>
        <dbReference type="SAM" id="Phobius"/>
    </source>
</evidence>
<evidence type="ECO:0000313" key="3">
    <source>
        <dbReference type="Proteomes" id="UP001303046"/>
    </source>
</evidence>
<keyword evidence="3" id="KW-1185">Reference proteome</keyword>
<sequence length="208" mass="23931">MADRNIDAHVEVPQYVNILAATICSLMVITTDMHEVAGYHFIHIAPWIQTTLDFMLAFAEGTEGVTLMVFNVHRLLLCIRGHLIKIFYVVFIPISLLFVIFYAYVNTFYPDSSLYLCYVFFAFVSSIIVICYFILRRHFKNNGYSENVVNMIFMWYPAAIGTTIMWSISGFLTGPAQKRSKSNISIVDLATVRRCTLEDQLARFKSKY</sequence>
<evidence type="ECO:0008006" key="4">
    <source>
        <dbReference type="Google" id="ProtNLM"/>
    </source>
</evidence>
<dbReference type="EMBL" id="JAVFWL010000003">
    <property type="protein sequence ID" value="KAK6741881.1"/>
    <property type="molecule type" value="Genomic_DNA"/>
</dbReference>
<feature type="transmembrane region" description="Helical" evidence="1">
    <location>
        <begin position="113"/>
        <end position="135"/>
    </location>
</feature>
<reference evidence="2 3" key="1">
    <citation type="submission" date="2023-08" db="EMBL/GenBank/DDBJ databases">
        <title>A Necator americanus chromosomal reference genome.</title>
        <authorList>
            <person name="Ilik V."/>
            <person name="Petrzelkova K.J."/>
            <person name="Pardy F."/>
            <person name="Fuh T."/>
            <person name="Niatou-Singa F.S."/>
            <person name="Gouil Q."/>
            <person name="Baker L."/>
            <person name="Ritchie M.E."/>
            <person name="Jex A.R."/>
            <person name="Gazzola D."/>
            <person name="Li H."/>
            <person name="Toshio Fujiwara R."/>
            <person name="Zhan B."/>
            <person name="Aroian R.V."/>
            <person name="Pafco B."/>
            <person name="Schwarz E.M."/>
        </authorList>
    </citation>
    <scope>NUCLEOTIDE SEQUENCE [LARGE SCALE GENOMIC DNA]</scope>
    <source>
        <strain evidence="2 3">Aroian</strain>
        <tissue evidence="2">Whole animal</tissue>
    </source>
</reference>